<keyword evidence="1" id="KW-0001">2Fe-2S</keyword>
<proteinExistence type="predicted"/>
<dbReference type="PANTHER" id="PTHR46491">
    <property type="entry name" value="CDGSH IRON SULFUR DOMAIN PROTEIN HOMOLOG"/>
    <property type="match status" value="1"/>
</dbReference>
<dbReference type="Pfam" id="PF09360">
    <property type="entry name" value="zf-CDGSH"/>
    <property type="match status" value="2"/>
</dbReference>
<dbReference type="Gene3D" id="3.40.5.90">
    <property type="entry name" value="CDGSH iron-sulfur domain, mitoNEET-type"/>
    <property type="match status" value="2"/>
</dbReference>
<keyword evidence="4" id="KW-0411">Iron-sulfur</keyword>
<dbReference type="GO" id="GO:0046872">
    <property type="term" value="F:metal ion binding"/>
    <property type="evidence" value="ECO:0007669"/>
    <property type="project" value="UniProtKB-KW"/>
</dbReference>
<keyword evidence="2" id="KW-0479">Metal-binding</keyword>
<gene>
    <name evidence="6" type="ORF">HY221_00710</name>
</gene>
<feature type="domain" description="Iron-binding zinc finger CDGSH type" evidence="5">
    <location>
        <begin position="14"/>
        <end position="51"/>
    </location>
</feature>
<evidence type="ECO:0000313" key="7">
    <source>
        <dbReference type="Proteomes" id="UP000753196"/>
    </source>
</evidence>
<dbReference type="InterPro" id="IPR018967">
    <property type="entry name" value="FeS-contain_CDGSH-typ"/>
</dbReference>
<dbReference type="InterPro" id="IPR042216">
    <property type="entry name" value="MitoNEET_CISD"/>
</dbReference>
<evidence type="ECO:0000313" key="6">
    <source>
        <dbReference type="EMBL" id="MBI3630844.1"/>
    </source>
</evidence>
<accession>A0A932QXV5</accession>
<comment type="caution">
    <text evidence="6">The sequence shown here is derived from an EMBL/GenBank/DDBJ whole genome shotgun (WGS) entry which is preliminary data.</text>
</comment>
<sequence length="84" mass="9246">MFSRNPSVPTIAQKNPYRLDVEQGKTYLWCACGLSKTQPMCDGSHKGSGFKPVAFTASETEEVWFCGCKHSKTAPMCDGTHNTL</sequence>
<dbReference type="AlphaFoldDB" id="A0A932QXV5"/>
<dbReference type="GO" id="GO:0005737">
    <property type="term" value="C:cytoplasm"/>
    <property type="evidence" value="ECO:0007669"/>
    <property type="project" value="UniProtKB-ARBA"/>
</dbReference>
<keyword evidence="3" id="KW-0408">Iron</keyword>
<dbReference type="Proteomes" id="UP000753196">
    <property type="component" value="Unassembled WGS sequence"/>
</dbReference>
<dbReference type="EMBL" id="JACQCR010000015">
    <property type="protein sequence ID" value="MBI3630844.1"/>
    <property type="molecule type" value="Genomic_DNA"/>
</dbReference>
<evidence type="ECO:0000256" key="1">
    <source>
        <dbReference type="ARBA" id="ARBA00022714"/>
    </source>
</evidence>
<evidence type="ECO:0000259" key="5">
    <source>
        <dbReference type="SMART" id="SM00704"/>
    </source>
</evidence>
<evidence type="ECO:0000256" key="3">
    <source>
        <dbReference type="ARBA" id="ARBA00023004"/>
    </source>
</evidence>
<dbReference type="GO" id="GO:0051537">
    <property type="term" value="F:2 iron, 2 sulfur cluster binding"/>
    <property type="evidence" value="ECO:0007669"/>
    <property type="project" value="UniProtKB-KW"/>
</dbReference>
<protein>
    <submittedName>
        <fullName evidence="6">CDGSH iron-sulfur domain-containing protein</fullName>
    </submittedName>
</protein>
<evidence type="ECO:0000256" key="2">
    <source>
        <dbReference type="ARBA" id="ARBA00022723"/>
    </source>
</evidence>
<dbReference type="PANTHER" id="PTHR46491:SF3">
    <property type="entry name" value="CDGSH IRON-SULFUR DOMAIN-CONTAINING PROTEIN 3, MITOCHONDRIAL"/>
    <property type="match status" value="1"/>
</dbReference>
<organism evidence="6 7">
    <name type="scientific">Candidatus Sungiibacteriota bacterium</name>
    <dbReference type="NCBI Taxonomy" id="2750080"/>
    <lineage>
        <taxon>Bacteria</taxon>
        <taxon>Candidatus Sungiibacteriota</taxon>
    </lineage>
</organism>
<name>A0A932QXV5_9BACT</name>
<feature type="domain" description="Iron-binding zinc finger CDGSH type" evidence="5">
    <location>
        <begin position="52"/>
        <end position="84"/>
    </location>
</feature>
<dbReference type="InterPro" id="IPR052950">
    <property type="entry name" value="CISD"/>
</dbReference>
<reference evidence="6" key="1">
    <citation type="submission" date="2020-07" db="EMBL/GenBank/DDBJ databases">
        <title>Huge and variable diversity of episymbiotic CPR bacteria and DPANN archaea in groundwater ecosystems.</title>
        <authorList>
            <person name="He C.Y."/>
            <person name="Keren R."/>
            <person name="Whittaker M."/>
            <person name="Farag I.F."/>
            <person name="Doudna J."/>
            <person name="Cate J.H.D."/>
            <person name="Banfield J.F."/>
        </authorList>
    </citation>
    <scope>NUCLEOTIDE SEQUENCE</scope>
    <source>
        <strain evidence="6">NC_groundwater_973_Pr1_S-0.2um_54_13</strain>
    </source>
</reference>
<dbReference type="SMART" id="SM00704">
    <property type="entry name" value="ZnF_CDGSH"/>
    <property type="match status" value="2"/>
</dbReference>
<evidence type="ECO:0000256" key="4">
    <source>
        <dbReference type="ARBA" id="ARBA00023014"/>
    </source>
</evidence>